<sequence>MKPSLTLLTVLLGLAAAAPQDKSVLDDLSRNLEEDVKKTLADLEKQNKNVAGTIEEMAKLLGWQAAGNLPGNWGKGATILSLLSTSDYTVSKENAKEWSKNLGSTVISFLPKVGALGNIPGFLSMLKTVAIGIEKAQFPEMTARRQAEEKCFRDEGRTYKDLCENCKPHLTVSLLGKLNGCADKPVEGRDYEVDHVRVQAFCSEAVLCSGYKKGGTPDIIDSTYRYDPLRSFWCRDKDQQIGMLLSSWIGGTLADSLHMLDYDDFRKALEPVCKEALKGEVQSQCPTRDEIETANKEFPPYSYCLPGKIHNKEKLMDKKYQQDPQDPNFFVVTETRMQYRKEGESAGVWTGKCGTYIDSSDGKLNHGCCGPFKFDHAYAFAKPEDGEGWCHVASETWKVPEDLRKITVTKEN</sequence>
<protein>
    <submittedName>
        <fullName evidence="3">Uncharacterized protein</fullName>
    </submittedName>
</protein>
<gene>
    <name evidence="3" type="ORF">MGU_11650</name>
</gene>
<proteinExistence type="predicted"/>
<evidence type="ECO:0000313" key="3">
    <source>
        <dbReference type="EMBL" id="KID80946.1"/>
    </source>
</evidence>
<keyword evidence="2" id="KW-0732">Signal</keyword>
<comment type="caution">
    <text evidence="3">The sequence shown here is derived from an EMBL/GenBank/DDBJ whole genome shotgun (WGS) entry which is preliminary data.</text>
</comment>
<evidence type="ECO:0000256" key="1">
    <source>
        <dbReference type="SAM" id="Coils"/>
    </source>
</evidence>
<feature type="signal peptide" evidence="2">
    <location>
        <begin position="1"/>
        <end position="17"/>
    </location>
</feature>
<organism evidence="3 4">
    <name type="scientific">Metarhizium guizhouense (strain ARSEF 977)</name>
    <dbReference type="NCBI Taxonomy" id="1276136"/>
    <lineage>
        <taxon>Eukaryota</taxon>
        <taxon>Fungi</taxon>
        <taxon>Dikarya</taxon>
        <taxon>Ascomycota</taxon>
        <taxon>Pezizomycotina</taxon>
        <taxon>Sordariomycetes</taxon>
        <taxon>Hypocreomycetidae</taxon>
        <taxon>Hypocreales</taxon>
        <taxon>Clavicipitaceae</taxon>
        <taxon>Metarhizium</taxon>
    </lineage>
</organism>
<reference evidence="3 4" key="1">
    <citation type="journal article" date="2014" name="Proc. Natl. Acad. Sci. U.S.A.">
        <title>Trajectory and genomic determinants of fungal-pathogen speciation and host adaptation.</title>
        <authorList>
            <person name="Hu X."/>
            <person name="Xiao G."/>
            <person name="Zheng P."/>
            <person name="Shang Y."/>
            <person name="Su Y."/>
            <person name="Zhang X."/>
            <person name="Liu X."/>
            <person name="Zhan S."/>
            <person name="St Leger R.J."/>
            <person name="Wang C."/>
        </authorList>
    </citation>
    <scope>NUCLEOTIDE SEQUENCE [LARGE SCALE GENOMIC DNA]</scope>
    <source>
        <strain evidence="3 4">ARSEF 977</strain>
    </source>
</reference>
<accession>A0A0B4GTU0</accession>
<feature type="chain" id="PRO_5002105048" evidence="2">
    <location>
        <begin position="18"/>
        <end position="412"/>
    </location>
</feature>
<dbReference type="HOGENOM" id="CLU_834413_0_0_1"/>
<name>A0A0B4GTU0_METGA</name>
<evidence type="ECO:0000313" key="4">
    <source>
        <dbReference type="Proteomes" id="UP000031192"/>
    </source>
</evidence>
<feature type="coiled-coil region" evidence="1">
    <location>
        <begin position="29"/>
        <end position="60"/>
    </location>
</feature>
<dbReference type="Proteomes" id="UP000031192">
    <property type="component" value="Unassembled WGS sequence"/>
</dbReference>
<keyword evidence="4" id="KW-1185">Reference proteome</keyword>
<keyword evidence="1" id="KW-0175">Coiled coil</keyword>
<dbReference type="AlphaFoldDB" id="A0A0B4GTU0"/>
<evidence type="ECO:0000256" key="2">
    <source>
        <dbReference type="SAM" id="SignalP"/>
    </source>
</evidence>
<dbReference type="EMBL" id="AZNH01000258">
    <property type="protein sequence ID" value="KID80946.1"/>
    <property type="molecule type" value="Genomic_DNA"/>
</dbReference>